<dbReference type="Pfam" id="PF00172">
    <property type="entry name" value="Zn_clus"/>
    <property type="match status" value="1"/>
</dbReference>
<evidence type="ECO:0000256" key="8">
    <source>
        <dbReference type="SAM" id="SignalP"/>
    </source>
</evidence>
<organism evidence="10 11">
    <name type="scientific">Aspergillus flavus (strain ATCC 200026 / FGSC A1120 / IAM 13836 / NRRL 3357 / JCM 12722 / SRRC 167)</name>
    <dbReference type="NCBI Taxonomy" id="332952"/>
    <lineage>
        <taxon>Eukaryota</taxon>
        <taxon>Fungi</taxon>
        <taxon>Dikarya</taxon>
        <taxon>Ascomycota</taxon>
        <taxon>Pezizomycotina</taxon>
        <taxon>Eurotiomycetes</taxon>
        <taxon>Eurotiomycetidae</taxon>
        <taxon>Eurotiales</taxon>
        <taxon>Aspergillaceae</taxon>
        <taxon>Aspergillus</taxon>
        <taxon>Aspergillus subgen. Circumdati</taxon>
    </lineage>
</organism>
<reference evidence="11" key="1">
    <citation type="journal article" date="2021" name="G3 (Bethesda)">
        <title>Chromosome assembled and annotated genome sequence of Aspergillus flavus NRRL 3357.</title>
        <authorList>
            <person name="Skerker J.M."/>
            <person name="Pianalto K.M."/>
            <person name="Mondo S.J."/>
            <person name="Yang K."/>
            <person name="Arkin A.P."/>
            <person name="Keller N.P."/>
            <person name="Grigoriev I.V."/>
            <person name="Louise Glass N.L."/>
        </authorList>
    </citation>
    <scope>NUCLEOTIDE SEQUENCE [LARGE SCALE GENOMIC DNA]</scope>
    <source>
        <strain evidence="11">ATCC 200026 / FGSC A1120 / IAM 13836 / NRRL 3357 / JCM 12722 / SRRC 167</strain>
    </source>
</reference>
<keyword evidence="2" id="KW-0479">Metal-binding</keyword>
<comment type="subcellular location">
    <subcellularLocation>
        <location evidence="1">Nucleus</location>
    </subcellularLocation>
</comment>
<dbReference type="CDD" id="cd00067">
    <property type="entry name" value="GAL4"/>
    <property type="match status" value="1"/>
</dbReference>
<keyword evidence="11" id="KW-1185">Reference proteome</keyword>
<sequence>MKFQSLCMSLFCAATLAAALPVEPSAESAPQPCIPAELAKVLTSVPKDSPLYCKGDSQPEKRDGEPSIEECGDALEAYNAGEEDEASVGDLLDACEAAYGPPGNKKRQAKEPSILSGTVGSVQPRSNEPLIRRLNLNRPKLSRNREVQACHQCRLRKVKCDQTRPRCQNCQTHERTCVYSQVPRTPDSHHGGDLVIRLNQQGHLNTTSESQARYYSSSSWVVDVDGPNGSRPSAGSGIGPCAKSRETSAPPTLQGGLEFPDGQAHLFVQLAEVDRLIHWYSNYCHLWYPIVDIPEVIISLENLRHNRSSPVGSLALIAAICFAAACSANASGDLRSLSPISTSSAWKDLAVQLLSSNGYPRQPNLNTVRAAFLLALPSVADGRTHPDPGPVCVLLRAAQSLGLHRDPSSFNLPPSEVDFRRVLWWCIHSLDVCYSVAHALPPLIHATATDVQTMEQNGMSERKLIGTIIRVNSLISAIFQTVYGIRQPTGKDIQDLDEKATKICTDEISTRTSLEMTAAEKFITMSQRMCCYKMLFILHQPYLRSTQWPQTSRQKALAACQNYINDYMSGIADPELAPYRWILGHFDVTHACAIVFQDMIQHPGSVESVGMRSLVETCCFTFLSDSHPDWAKLEALGSKAWAANGWPCPFQQDLSSLGADASLSDWDPLFASFIWENMLL</sequence>
<dbReference type="PROSITE" id="PS00463">
    <property type="entry name" value="ZN2_CY6_FUNGAL_1"/>
    <property type="match status" value="1"/>
</dbReference>
<keyword evidence="6" id="KW-0539">Nucleus</keyword>
<feature type="chain" id="PRO_5031514879" evidence="8">
    <location>
        <begin position="20"/>
        <end position="680"/>
    </location>
</feature>
<dbReference type="Pfam" id="PF04082">
    <property type="entry name" value="Fungal_trans"/>
    <property type="match status" value="1"/>
</dbReference>
<feature type="signal peptide" evidence="8">
    <location>
        <begin position="1"/>
        <end position="19"/>
    </location>
</feature>
<dbReference type="InterPro" id="IPR050613">
    <property type="entry name" value="Sec_Metabolite_Reg"/>
</dbReference>
<dbReference type="Proteomes" id="UP000596276">
    <property type="component" value="Chromosome 4"/>
</dbReference>
<evidence type="ECO:0000313" key="11">
    <source>
        <dbReference type="Proteomes" id="UP000596276"/>
    </source>
</evidence>
<name>A0A7U2MTI8_ASPFN</name>
<evidence type="ECO:0000256" key="5">
    <source>
        <dbReference type="ARBA" id="ARBA00023163"/>
    </source>
</evidence>
<dbReference type="GO" id="GO:0003677">
    <property type="term" value="F:DNA binding"/>
    <property type="evidence" value="ECO:0007669"/>
    <property type="project" value="UniProtKB-KW"/>
</dbReference>
<keyword evidence="3" id="KW-0805">Transcription regulation</keyword>
<dbReference type="AlphaFoldDB" id="A0A7U2MTI8"/>
<dbReference type="VEuPathDB" id="FungiDB:F9C07_3330"/>
<keyword evidence="4" id="KW-0238">DNA-binding</keyword>
<dbReference type="SUPFAM" id="SSF57701">
    <property type="entry name" value="Zn2/Cys6 DNA-binding domain"/>
    <property type="match status" value="1"/>
</dbReference>
<gene>
    <name evidence="10" type="ORF">F9C07_3330</name>
</gene>
<keyword evidence="5" id="KW-0804">Transcription</keyword>
<dbReference type="InterPro" id="IPR036864">
    <property type="entry name" value="Zn2-C6_fun-type_DNA-bd_sf"/>
</dbReference>
<keyword evidence="8" id="KW-0732">Signal</keyword>
<accession>A0A7U2MTI8</accession>
<dbReference type="CDD" id="cd12148">
    <property type="entry name" value="fungal_TF_MHR"/>
    <property type="match status" value="1"/>
</dbReference>
<dbReference type="OMA" id="WAANGWP"/>
<dbReference type="PROSITE" id="PS50048">
    <property type="entry name" value="ZN2_CY6_FUNGAL_2"/>
    <property type="match status" value="1"/>
</dbReference>
<dbReference type="PANTHER" id="PTHR31001">
    <property type="entry name" value="UNCHARACTERIZED TRANSCRIPTIONAL REGULATORY PROTEIN"/>
    <property type="match status" value="1"/>
</dbReference>
<proteinExistence type="predicted"/>
<dbReference type="GO" id="GO:0006351">
    <property type="term" value="P:DNA-templated transcription"/>
    <property type="evidence" value="ECO:0007669"/>
    <property type="project" value="InterPro"/>
</dbReference>
<dbReference type="GO" id="GO:0009893">
    <property type="term" value="P:positive regulation of metabolic process"/>
    <property type="evidence" value="ECO:0007669"/>
    <property type="project" value="UniProtKB-ARBA"/>
</dbReference>
<evidence type="ECO:0000259" key="9">
    <source>
        <dbReference type="PROSITE" id="PS50048"/>
    </source>
</evidence>
<dbReference type="SMART" id="SM00066">
    <property type="entry name" value="GAL4"/>
    <property type="match status" value="1"/>
</dbReference>
<dbReference type="Gene3D" id="4.10.240.10">
    <property type="entry name" value="Zn(2)-C6 fungal-type DNA-binding domain"/>
    <property type="match status" value="1"/>
</dbReference>
<dbReference type="InterPro" id="IPR007219">
    <property type="entry name" value="XnlR_reg_dom"/>
</dbReference>
<feature type="domain" description="Zn(2)-C6 fungal-type" evidence="9">
    <location>
        <begin position="149"/>
        <end position="179"/>
    </location>
</feature>
<dbReference type="GO" id="GO:0005634">
    <property type="term" value="C:nucleus"/>
    <property type="evidence" value="ECO:0007669"/>
    <property type="project" value="UniProtKB-SubCell"/>
</dbReference>
<dbReference type="GO" id="GO:0008270">
    <property type="term" value="F:zinc ion binding"/>
    <property type="evidence" value="ECO:0007669"/>
    <property type="project" value="InterPro"/>
</dbReference>
<evidence type="ECO:0000256" key="4">
    <source>
        <dbReference type="ARBA" id="ARBA00023125"/>
    </source>
</evidence>
<evidence type="ECO:0000256" key="6">
    <source>
        <dbReference type="ARBA" id="ARBA00023242"/>
    </source>
</evidence>
<evidence type="ECO:0000313" key="10">
    <source>
        <dbReference type="EMBL" id="QRD89535.1"/>
    </source>
</evidence>
<protein>
    <submittedName>
        <fullName evidence="10">Fungal-specific transcription factor domain-containing protein</fullName>
    </submittedName>
</protein>
<dbReference type="EMBL" id="CP044618">
    <property type="protein sequence ID" value="QRD89535.1"/>
    <property type="molecule type" value="Genomic_DNA"/>
</dbReference>
<evidence type="ECO:0000256" key="7">
    <source>
        <dbReference type="SAM" id="MobiDB-lite"/>
    </source>
</evidence>
<evidence type="ECO:0000256" key="3">
    <source>
        <dbReference type="ARBA" id="ARBA00023015"/>
    </source>
</evidence>
<feature type="region of interest" description="Disordered" evidence="7">
    <location>
        <begin position="229"/>
        <end position="250"/>
    </location>
</feature>
<evidence type="ECO:0000256" key="1">
    <source>
        <dbReference type="ARBA" id="ARBA00004123"/>
    </source>
</evidence>
<dbReference type="GO" id="GO:0000981">
    <property type="term" value="F:DNA-binding transcription factor activity, RNA polymerase II-specific"/>
    <property type="evidence" value="ECO:0007669"/>
    <property type="project" value="InterPro"/>
</dbReference>
<dbReference type="InterPro" id="IPR001138">
    <property type="entry name" value="Zn2Cys6_DnaBD"/>
</dbReference>
<evidence type="ECO:0000256" key="2">
    <source>
        <dbReference type="ARBA" id="ARBA00022723"/>
    </source>
</evidence>
<dbReference type="VEuPathDB" id="FungiDB:AFLA_001875"/>
<dbReference type="PANTHER" id="PTHR31001:SF40">
    <property type="entry name" value="ZN(II)2CYS6 TRANSCRIPTION FACTOR (EUROFUNG)"/>
    <property type="match status" value="1"/>
</dbReference>